<name>A0A517Q711_9PLAN</name>
<dbReference type="SMART" id="SM00220">
    <property type="entry name" value="S_TKc"/>
    <property type="match status" value="1"/>
</dbReference>
<feature type="compositionally biased region" description="Basic and acidic residues" evidence="7">
    <location>
        <begin position="488"/>
        <end position="501"/>
    </location>
</feature>
<dbReference type="CDD" id="cd14014">
    <property type="entry name" value="STKc_PknB_like"/>
    <property type="match status" value="1"/>
</dbReference>
<dbReference type="GO" id="GO:0004674">
    <property type="term" value="F:protein serine/threonine kinase activity"/>
    <property type="evidence" value="ECO:0007669"/>
    <property type="project" value="UniProtKB-KW"/>
</dbReference>
<evidence type="ECO:0000313" key="9">
    <source>
        <dbReference type="EMBL" id="QDT27398.1"/>
    </source>
</evidence>
<dbReference type="GO" id="GO:0005524">
    <property type="term" value="F:ATP binding"/>
    <property type="evidence" value="ECO:0007669"/>
    <property type="project" value="UniProtKB-KW"/>
</dbReference>
<evidence type="ECO:0000313" key="10">
    <source>
        <dbReference type="Proteomes" id="UP000315647"/>
    </source>
</evidence>
<sequence length="513" mass="57404">MADTETTETENDKIVDEYELVSLIADGTSTQVWEVKEQGGATTFAMKRMLPEAMKKPEVIATMKLEAKVGAALDHPNLIQLHKYVKNKKNAYLVMDYFRAPNLRSQISSDRLSVQNRLRKLIESTAMALGHMHDKGWVHKDIKPENILISKSSEVKIIDFGLAVPVAKGIGKLFGKPKAVQGTRSYIAPETIKKQPLGPGADIYSLGITIYEILTGKTPFHGENPKEVLLKHISERAAPPSSINPNVTPEMDEFILKMLAKKPENRFLSMDEVVSSIRNLKMFKMEISEVLAQEKAEAEQAEKESMQEKRLDSRADARLSELMKEDPEMAKQLIAQREALNKSKSKPKPAPPAQKKPQQQQPQQPPQPMPGGYPPQYQQPMYPPQPMPGQPMPYPPQYQGQPMPPGGYPPPGYPQQPYPPQQQPYPQQPPQQPMPQQQQPPQQQPQQPQAPAPQQPAPTGQQPPATQQPPQAAPPQQQPPAPQQPAAQKEEEKEQKSRNDDDLPFMEELPDVI</sequence>
<evidence type="ECO:0000256" key="7">
    <source>
        <dbReference type="SAM" id="MobiDB-lite"/>
    </source>
</evidence>
<gene>
    <name evidence="9" type="primary">pknB_4</name>
    <name evidence="9" type="ORF">Enr10x_27150</name>
</gene>
<accession>A0A517Q711</accession>
<dbReference type="PROSITE" id="PS50011">
    <property type="entry name" value="PROTEIN_KINASE_DOM"/>
    <property type="match status" value="1"/>
</dbReference>
<dbReference type="InterPro" id="IPR000719">
    <property type="entry name" value="Prot_kinase_dom"/>
</dbReference>
<keyword evidence="2 9" id="KW-0808">Transferase</keyword>
<keyword evidence="3" id="KW-0547">Nucleotide-binding</keyword>
<dbReference type="EC" id="2.7.11.1" evidence="9"/>
<keyword evidence="10" id="KW-1185">Reference proteome</keyword>
<protein>
    <submittedName>
        <fullName evidence="9">Serine/threonine-protein kinase PknB</fullName>
        <ecNumber evidence="9">2.7.11.1</ecNumber>
    </submittedName>
</protein>
<dbReference type="InterPro" id="IPR011009">
    <property type="entry name" value="Kinase-like_dom_sf"/>
</dbReference>
<evidence type="ECO:0000256" key="4">
    <source>
        <dbReference type="ARBA" id="ARBA00022777"/>
    </source>
</evidence>
<keyword evidence="1" id="KW-0723">Serine/threonine-protein kinase</keyword>
<dbReference type="SUPFAM" id="SSF56112">
    <property type="entry name" value="Protein kinase-like (PK-like)"/>
    <property type="match status" value="1"/>
</dbReference>
<dbReference type="RefSeq" id="WP_145449736.1">
    <property type="nucleotide sequence ID" value="NZ_CP037421.1"/>
</dbReference>
<feature type="region of interest" description="Disordered" evidence="7">
    <location>
        <begin position="341"/>
        <end position="513"/>
    </location>
</feature>
<dbReference type="EMBL" id="CP037421">
    <property type="protein sequence ID" value="QDT27398.1"/>
    <property type="molecule type" value="Genomic_DNA"/>
</dbReference>
<dbReference type="PANTHER" id="PTHR24351">
    <property type="entry name" value="RIBOSOMAL PROTEIN S6 KINASE"/>
    <property type="match status" value="1"/>
</dbReference>
<proteinExistence type="predicted"/>
<keyword evidence="6" id="KW-0175">Coiled coil</keyword>
<organism evidence="9 10">
    <name type="scientific">Gimesia panareensis</name>
    <dbReference type="NCBI Taxonomy" id="2527978"/>
    <lineage>
        <taxon>Bacteria</taxon>
        <taxon>Pseudomonadati</taxon>
        <taxon>Planctomycetota</taxon>
        <taxon>Planctomycetia</taxon>
        <taxon>Planctomycetales</taxon>
        <taxon>Planctomycetaceae</taxon>
        <taxon>Gimesia</taxon>
    </lineage>
</organism>
<evidence type="ECO:0000256" key="5">
    <source>
        <dbReference type="ARBA" id="ARBA00022840"/>
    </source>
</evidence>
<dbReference type="Proteomes" id="UP000315647">
    <property type="component" value="Chromosome"/>
</dbReference>
<feature type="compositionally biased region" description="Pro residues" evidence="7">
    <location>
        <begin position="363"/>
        <end position="373"/>
    </location>
</feature>
<reference evidence="9 10" key="1">
    <citation type="submission" date="2019-03" db="EMBL/GenBank/DDBJ databases">
        <title>Deep-cultivation of Planctomycetes and their phenomic and genomic characterization uncovers novel biology.</title>
        <authorList>
            <person name="Wiegand S."/>
            <person name="Jogler M."/>
            <person name="Boedeker C."/>
            <person name="Pinto D."/>
            <person name="Vollmers J."/>
            <person name="Rivas-Marin E."/>
            <person name="Kohn T."/>
            <person name="Peeters S.H."/>
            <person name="Heuer A."/>
            <person name="Rast P."/>
            <person name="Oberbeckmann S."/>
            <person name="Bunk B."/>
            <person name="Jeske O."/>
            <person name="Meyerdierks A."/>
            <person name="Storesund J.E."/>
            <person name="Kallscheuer N."/>
            <person name="Luecker S."/>
            <person name="Lage O.M."/>
            <person name="Pohl T."/>
            <person name="Merkel B.J."/>
            <person name="Hornburger P."/>
            <person name="Mueller R.-W."/>
            <person name="Bruemmer F."/>
            <person name="Labrenz M."/>
            <person name="Spormann A.M."/>
            <person name="Op den Camp H."/>
            <person name="Overmann J."/>
            <person name="Amann R."/>
            <person name="Jetten M.S.M."/>
            <person name="Mascher T."/>
            <person name="Medema M.H."/>
            <person name="Devos D.P."/>
            <person name="Kaster A.-K."/>
            <person name="Ovreas L."/>
            <person name="Rohde M."/>
            <person name="Galperin M.Y."/>
            <person name="Jogler C."/>
        </authorList>
    </citation>
    <scope>NUCLEOTIDE SEQUENCE [LARGE SCALE GENOMIC DNA]</scope>
    <source>
        <strain evidence="9 10">Enr10</strain>
    </source>
</reference>
<evidence type="ECO:0000256" key="1">
    <source>
        <dbReference type="ARBA" id="ARBA00022527"/>
    </source>
</evidence>
<feature type="coiled-coil region" evidence="6">
    <location>
        <begin position="284"/>
        <end position="311"/>
    </location>
</feature>
<evidence type="ECO:0000259" key="8">
    <source>
        <dbReference type="PROSITE" id="PS50011"/>
    </source>
</evidence>
<feature type="compositionally biased region" description="Low complexity" evidence="7">
    <location>
        <begin position="457"/>
        <end position="470"/>
    </location>
</feature>
<feature type="compositionally biased region" description="Low complexity" evidence="7">
    <location>
        <begin position="434"/>
        <end position="447"/>
    </location>
</feature>
<evidence type="ECO:0000256" key="6">
    <source>
        <dbReference type="SAM" id="Coils"/>
    </source>
</evidence>
<feature type="domain" description="Protein kinase" evidence="8">
    <location>
        <begin position="18"/>
        <end position="283"/>
    </location>
</feature>
<feature type="compositionally biased region" description="Pro residues" evidence="7">
    <location>
        <begin position="381"/>
        <end position="433"/>
    </location>
</feature>
<feature type="compositionally biased region" description="Acidic residues" evidence="7">
    <location>
        <begin position="502"/>
        <end position="513"/>
    </location>
</feature>
<keyword evidence="5" id="KW-0067">ATP-binding</keyword>
<dbReference type="Pfam" id="PF00069">
    <property type="entry name" value="Pkinase"/>
    <property type="match status" value="1"/>
</dbReference>
<evidence type="ECO:0000256" key="3">
    <source>
        <dbReference type="ARBA" id="ARBA00022741"/>
    </source>
</evidence>
<dbReference type="AlphaFoldDB" id="A0A517Q711"/>
<dbReference type="Gene3D" id="3.30.200.20">
    <property type="entry name" value="Phosphorylase Kinase, domain 1"/>
    <property type="match status" value="1"/>
</dbReference>
<dbReference type="PRINTS" id="PR01217">
    <property type="entry name" value="PRICHEXTENSN"/>
</dbReference>
<feature type="compositionally biased region" description="Pro residues" evidence="7">
    <location>
        <begin position="471"/>
        <end position="483"/>
    </location>
</feature>
<evidence type="ECO:0000256" key="2">
    <source>
        <dbReference type="ARBA" id="ARBA00022679"/>
    </source>
</evidence>
<keyword evidence="4 9" id="KW-0418">Kinase</keyword>
<dbReference type="Gene3D" id="1.10.510.10">
    <property type="entry name" value="Transferase(Phosphotransferase) domain 1"/>
    <property type="match status" value="1"/>
</dbReference>